<dbReference type="RefSeq" id="WP_023790947.1">
    <property type="nucleotide sequence ID" value="NC_023003.1"/>
</dbReference>
<gene>
    <name evidence="4" type="ORF">BABL1_gene_846</name>
</gene>
<sequence>MRKRLNFIILSLSISFSNNCLLSMEVDKEQGQIEKTASHNIIWAITIGSIDKVKDLIRERANLNIKENILGNTPLMIAVLSNNLNIVNLLTDAKVNLDIKNSHGLTALMLAILNSRNKIAKTIINARANLDIQDNFGNTALDIAQTLGNKEIIEYIKLKM</sequence>
<evidence type="ECO:0000313" key="5">
    <source>
        <dbReference type="Proteomes" id="UP000018769"/>
    </source>
</evidence>
<proteinExistence type="predicted"/>
<dbReference type="PROSITE" id="PS50297">
    <property type="entry name" value="ANK_REP_REGION"/>
    <property type="match status" value="2"/>
</dbReference>
<reference evidence="4 5" key="1">
    <citation type="journal article" date="2015" name="Biol. Direct">
        <title>Babela massiliensis, a representative of a widespread bacterial phylum with unusual adaptations to parasitism in amoebae.</title>
        <authorList>
            <person name="Pagnier I."/>
            <person name="Yutin N."/>
            <person name="Croce O."/>
            <person name="Makarova K.S."/>
            <person name="Wolf Y.I."/>
            <person name="Benamar S."/>
            <person name="Raoult D."/>
            <person name="Koonin E.V."/>
            <person name="La Scola B."/>
        </authorList>
    </citation>
    <scope>NUCLEOTIDE SEQUENCE [LARGE SCALE GENOMIC DNA]</scope>
    <source>
        <strain evidence="5">BABL1</strain>
    </source>
</reference>
<dbReference type="InterPro" id="IPR036770">
    <property type="entry name" value="Ankyrin_rpt-contain_sf"/>
</dbReference>
<dbReference type="SUPFAM" id="SSF48403">
    <property type="entry name" value="Ankyrin repeat"/>
    <property type="match status" value="1"/>
</dbReference>
<dbReference type="PROSITE" id="PS50088">
    <property type="entry name" value="ANK_REPEAT"/>
    <property type="match status" value="2"/>
</dbReference>
<dbReference type="AlphaFoldDB" id="V6DEX6"/>
<evidence type="ECO:0000256" key="1">
    <source>
        <dbReference type="ARBA" id="ARBA00022737"/>
    </source>
</evidence>
<protein>
    <submittedName>
        <fullName evidence="4">Ankyrin repeats containing protein</fullName>
    </submittedName>
</protein>
<dbReference type="Gene3D" id="1.25.40.20">
    <property type="entry name" value="Ankyrin repeat-containing domain"/>
    <property type="match status" value="2"/>
</dbReference>
<feature type="repeat" description="ANK" evidence="3">
    <location>
        <begin position="103"/>
        <end position="135"/>
    </location>
</feature>
<evidence type="ECO:0000256" key="3">
    <source>
        <dbReference type="PROSITE-ProRule" id="PRU00023"/>
    </source>
</evidence>
<dbReference type="STRING" id="673862.BABL1_gene_846"/>
<feature type="repeat" description="ANK" evidence="3">
    <location>
        <begin position="70"/>
        <end position="102"/>
    </location>
</feature>
<dbReference type="Pfam" id="PF12796">
    <property type="entry name" value="Ank_2"/>
    <property type="match status" value="1"/>
</dbReference>
<evidence type="ECO:0000313" key="4">
    <source>
        <dbReference type="EMBL" id="CDK30152.1"/>
    </source>
</evidence>
<dbReference type="EMBL" id="HG793133">
    <property type="protein sequence ID" value="CDK30152.1"/>
    <property type="molecule type" value="Genomic_DNA"/>
</dbReference>
<dbReference type="PANTHER" id="PTHR24198:SF165">
    <property type="entry name" value="ANKYRIN REPEAT-CONTAINING PROTEIN-RELATED"/>
    <property type="match status" value="1"/>
</dbReference>
<dbReference type="HOGENOM" id="CLU_1649008_0_0_7"/>
<dbReference type="eggNOG" id="COG0666">
    <property type="taxonomic scope" value="Bacteria"/>
</dbReference>
<dbReference type="SMART" id="SM00248">
    <property type="entry name" value="ANK"/>
    <property type="match status" value="3"/>
</dbReference>
<dbReference type="KEGG" id="dpb:BABL1_gene_846"/>
<evidence type="ECO:0000256" key="2">
    <source>
        <dbReference type="ARBA" id="ARBA00023043"/>
    </source>
</evidence>
<dbReference type="Proteomes" id="UP000018769">
    <property type="component" value="Chromosome I"/>
</dbReference>
<keyword evidence="1" id="KW-0677">Repeat</keyword>
<organism evidence="4 5">
    <name type="scientific">Candidatus Babela massiliensis</name>
    <dbReference type="NCBI Taxonomy" id="673862"/>
    <lineage>
        <taxon>Bacteria</taxon>
        <taxon>Candidatus Babelota</taxon>
        <taxon>Candidatus Babeliae</taxon>
        <taxon>Candidatus Babeliales</taxon>
        <taxon>Candidatus Babeliaceae</taxon>
        <taxon>Candidatus Babela</taxon>
    </lineage>
</organism>
<name>V6DEX6_9BACT</name>
<dbReference type="InterPro" id="IPR002110">
    <property type="entry name" value="Ankyrin_rpt"/>
</dbReference>
<dbReference type="PANTHER" id="PTHR24198">
    <property type="entry name" value="ANKYRIN REPEAT AND PROTEIN KINASE DOMAIN-CONTAINING PROTEIN"/>
    <property type="match status" value="1"/>
</dbReference>
<keyword evidence="2 3" id="KW-0040">ANK repeat</keyword>
<accession>V6DEX6</accession>
<keyword evidence="5" id="KW-1185">Reference proteome</keyword>